<dbReference type="Pfam" id="PF02212">
    <property type="entry name" value="GED"/>
    <property type="match status" value="1"/>
</dbReference>
<dbReference type="Proteomes" id="UP001476798">
    <property type="component" value="Unassembled WGS sequence"/>
</dbReference>
<evidence type="ECO:0000259" key="1">
    <source>
        <dbReference type="Pfam" id="PF02212"/>
    </source>
</evidence>
<feature type="domain" description="Dynamin GTPase effector" evidence="1">
    <location>
        <begin position="108"/>
        <end position="158"/>
    </location>
</feature>
<dbReference type="Gene3D" id="2.30.29.30">
    <property type="entry name" value="Pleckstrin-homology domain (PH domain)/Phosphotyrosine-binding domain (PTB)"/>
    <property type="match status" value="1"/>
</dbReference>
<sequence length="244" mass="27748">MRIRLKKKKSCRARRGPGRKGRVSRLTKVASIVFFQTWCSFTSNLDCHYLTYLNVSLFLEKAVIASNSTNVVIRKGWLTLNISIMKGGSKEYWFVLTAESLSWYKDEEDFIHSELLAYLYSSGDQNSLMEESADQAQRRDEMLRMYHALKEALHIIGDITTNTVSTPVPPPVNDTWLQDSRSICQCLQQRSGSLQRTTTDPLPAGPCPTRCTQPKTPWCTVSPAHHYSSCRAFPARLDLWPSPP</sequence>
<evidence type="ECO:0000313" key="3">
    <source>
        <dbReference type="Proteomes" id="UP001476798"/>
    </source>
</evidence>
<proteinExistence type="predicted"/>
<dbReference type="InterPro" id="IPR003130">
    <property type="entry name" value="GED"/>
</dbReference>
<gene>
    <name evidence="2" type="ORF">GOODEAATRI_006371</name>
</gene>
<organism evidence="2 3">
    <name type="scientific">Goodea atripinnis</name>
    <dbReference type="NCBI Taxonomy" id="208336"/>
    <lineage>
        <taxon>Eukaryota</taxon>
        <taxon>Metazoa</taxon>
        <taxon>Chordata</taxon>
        <taxon>Craniata</taxon>
        <taxon>Vertebrata</taxon>
        <taxon>Euteleostomi</taxon>
        <taxon>Actinopterygii</taxon>
        <taxon>Neopterygii</taxon>
        <taxon>Teleostei</taxon>
        <taxon>Neoteleostei</taxon>
        <taxon>Acanthomorphata</taxon>
        <taxon>Ovalentaria</taxon>
        <taxon>Atherinomorphae</taxon>
        <taxon>Cyprinodontiformes</taxon>
        <taxon>Goodeidae</taxon>
        <taxon>Goodea</taxon>
    </lineage>
</organism>
<reference evidence="2 3" key="1">
    <citation type="submission" date="2021-06" db="EMBL/GenBank/DDBJ databases">
        <authorList>
            <person name="Palmer J.M."/>
        </authorList>
    </citation>
    <scope>NUCLEOTIDE SEQUENCE [LARGE SCALE GENOMIC DNA]</scope>
    <source>
        <strain evidence="2 3">GA_2019</strain>
        <tissue evidence="2">Muscle</tissue>
    </source>
</reference>
<comment type="caution">
    <text evidence="2">The sequence shown here is derived from an EMBL/GenBank/DDBJ whole genome shotgun (WGS) entry which is preliminary data.</text>
</comment>
<dbReference type="InterPro" id="IPR011993">
    <property type="entry name" value="PH-like_dom_sf"/>
</dbReference>
<accession>A0ABV0N8E3</accession>
<protein>
    <recommendedName>
        <fullName evidence="1">Dynamin GTPase effector domain-containing protein</fullName>
    </recommendedName>
</protein>
<name>A0ABV0N8E3_9TELE</name>
<dbReference type="EMBL" id="JAHRIO010030288">
    <property type="protein sequence ID" value="MEQ2167661.1"/>
    <property type="molecule type" value="Genomic_DNA"/>
</dbReference>
<evidence type="ECO:0000313" key="2">
    <source>
        <dbReference type="EMBL" id="MEQ2167661.1"/>
    </source>
</evidence>
<dbReference type="SUPFAM" id="SSF50729">
    <property type="entry name" value="PH domain-like"/>
    <property type="match status" value="1"/>
</dbReference>
<keyword evidence="3" id="KW-1185">Reference proteome</keyword>